<reference evidence="2 3" key="1">
    <citation type="journal article" date="2011" name="J. Bacteriol.">
        <title>Genome sequence of Chthoniobacter flavus Ellin428, an aerobic heterotrophic soil bacterium.</title>
        <authorList>
            <person name="Kant R."/>
            <person name="van Passel M.W."/>
            <person name="Palva A."/>
            <person name="Lucas S."/>
            <person name="Lapidus A."/>
            <person name="Glavina Del Rio T."/>
            <person name="Dalin E."/>
            <person name="Tice H."/>
            <person name="Bruce D."/>
            <person name="Goodwin L."/>
            <person name="Pitluck S."/>
            <person name="Larimer F.W."/>
            <person name="Land M.L."/>
            <person name="Hauser L."/>
            <person name="Sangwan P."/>
            <person name="de Vos W.M."/>
            <person name="Janssen P.H."/>
            <person name="Smidt H."/>
        </authorList>
    </citation>
    <scope>NUCLEOTIDE SEQUENCE [LARGE SCALE GENOMIC DNA]</scope>
    <source>
        <strain evidence="2 3">Ellin428</strain>
    </source>
</reference>
<proteinExistence type="predicted"/>
<organism evidence="2 3">
    <name type="scientific">Chthoniobacter flavus Ellin428</name>
    <dbReference type="NCBI Taxonomy" id="497964"/>
    <lineage>
        <taxon>Bacteria</taxon>
        <taxon>Pseudomonadati</taxon>
        <taxon>Verrucomicrobiota</taxon>
        <taxon>Spartobacteria</taxon>
        <taxon>Chthoniobacterales</taxon>
        <taxon>Chthoniobacteraceae</taxon>
        <taxon>Chthoniobacter</taxon>
    </lineage>
</organism>
<protein>
    <submittedName>
        <fullName evidence="2">Uncharacterized protein</fullName>
    </submittedName>
</protein>
<dbReference type="STRING" id="497964.CfE428DRAFT_6386"/>
<dbReference type="InParanoid" id="B4DBU5"/>
<evidence type="ECO:0000313" key="3">
    <source>
        <dbReference type="Proteomes" id="UP000005824"/>
    </source>
</evidence>
<gene>
    <name evidence="2" type="ORF">CfE428DRAFT_6386</name>
</gene>
<name>B4DBU5_9BACT</name>
<keyword evidence="3" id="KW-1185">Reference proteome</keyword>
<feature type="region of interest" description="Disordered" evidence="1">
    <location>
        <begin position="1"/>
        <end position="27"/>
    </location>
</feature>
<dbReference type="EMBL" id="ABVL01000040">
    <property type="protein sequence ID" value="EDY16124.1"/>
    <property type="molecule type" value="Genomic_DNA"/>
</dbReference>
<comment type="caution">
    <text evidence="2">The sequence shown here is derived from an EMBL/GenBank/DDBJ whole genome shotgun (WGS) entry which is preliminary data.</text>
</comment>
<dbReference type="Proteomes" id="UP000005824">
    <property type="component" value="Unassembled WGS sequence"/>
</dbReference>
<evidence type="ECO:0000256" key="1">
    <source>
        <dbReference type="SAM" id="MobiDB-lite"/>
    </source>
</evidence>
<sequence>MRAKKNQAEPATAKGRKISPRERPRANDASIAVRPAFCAFTLEDEWHGRRRLRGLGKSLDVAKFAPNASGETFSIYRAALGDGEPKLYAKWFTCVNQVGEIVHREKYVRPTQEQATRDLLNIAKDATALLAELLNRQPELCKSIAASMSEWPVLVDRTSERSLTRSTTAC</sequence>
<dbReference type="AlphaFoldDB" id="B4DBU5"/>
<accession>B4DBU5</accession>
<evidence type="ECO:0000313" key="2">
    <source>
        <dbReference type="EMBL" id="EDY16124.1"/>
    </source>
</evidence>